<feature type="compositionally biased region" description="Polar residues" evidence="1">
    <location>
        <begin position="64"/>
        <end position="100"/>
    </location>
</feature>
<name>A0A550CPY8_9AGAR</name>
<feature type="compositionally biased region" description="Polar residues" evidence="1">
    <location>
        <begin position="498"/>
        <end position="508"/>
    </location>
</feature>
<feature type="compositionally biased region" description="Low complexity" evidence="1">
    <location>
        <begin position="417"/>
        <end position="433"/>
    </location>
</feature>
<evidence type="ECO:0000313" key="2">
    <source>
        <dbReference type="EMBL" id="TRM66872.1"/>
    </source>
</evidence>
<sequence>MPVYRTVSAWLSRQRQAREKDSVTLRDRELALRSTTRYHTIPPPIPPVPRAFHPALLEPFAYTTEGTPAPSTSTTRAFTPISSAPTTTGESSPATASNPLTLGSTLPISLGTTSQYEWGAYVRGALAEKTATRGVRRAAASSQSASVAHIYAAPSHPSHLHRRPVEPPVRMYVAKRMRSRRAEGGCIKESVLEDVKRKALGTYALAADQSPSTAAPSSSPTPGRLRQPSHRAQPEDSILAPTEMPINGVPADTGMTAEISTPPATSEITQIHPLPLRRRTGARALARRFRAWEQGLPSTSTGDNVKFRRYLLARGNLPAYLQTLRASRARESLPGSGNRIADGASLAADPGYNPTTSLAPDPDLARAAAYPDVLAQGMERADLRTEAFWTAYYEDYWDAQRGRVAGTRRTGIADPSSGADAQPSTAAAARTSTPQCRRRLLPTWEDEVAAGERAIKEEEKLAARKRRRTERWASMSSRQPAHASTRGYRSMQFSTGGVRTLTRTTQSGREPARSDLRGKQQTRTRVGLRPDAARAMGHRGAQPES</sequence>
<comment type="caution">
    <text evidence="2">The sequence shown here is derived from an EMBL/GenBank/DDBJ whole genome shotgun (WGS) entry which is preliminary data.</text>
</comment>
<proteinExistence type="predicted"/>
<organism evidence="2 3">
    <name type="scientific">Schizophyllum amplum</name>
    <dbReference type="NCBI Taxonomy" id="97359"/>
    <lineage>
        <taxon>Eukaryota</taxon>
        <taxon>Fungi</taxon>
        <taxon>Dikarya</taxon>
        <taxon>Basidiomycota</taxon>
        <taxon>Agaricomycotina</taxon>
        <taxon>Agaricomycetes</taxon>
        <taxon>Agaricomycetidae</taxon>
        <taxon>Agaricales</taxon>
        <taxon>Schizophyllaceae</taxon>
        <taxon>Schizophyllum</taxon>
    </lineage>
</organism>
<feature type="compositionally biased region" description="Low complexity" evidence="1">
    <location>
        <begin position="210"/>
        <end position="222"/>
    </location>
</feature>
<accession>A0A550CPY8</accession>
<feature type="region of interest" description="Disordered" evidence="1">
    <location>
        <begin position="409"/>
        <end position="434"/>
    </location>
</feature>
<protein>
    <submittedName>
        <fullName evidence="2">Uncharacterized protein</fullName>
    </submittedName>
</protein>
<reference evidence="2 3" key="1">
    <citation type="journal article" date="2019" name="New Phytol.">
        <title>Comparative genomics reveals unique wood-decay strategies and fruiting body development in the Schizophyllaceae.</title>
        <authorList>
            <person name="Almasi E."/>
            <person name="Sahu N."/>
            <person name="Krizsan K."/>
            <person name="Balint B."/>
            <person name="Kovacs G.M."/>
            <person name="Kiss B."/>
            <person name="Cseklye J."/>
            <person name="Drula E."/>
            <person name="Henrissat B."/>
            <person name="Nagy I."/>
            <person name="Chovatia M."/>
            <person name="Adam C."/>
            <person name="LaButti K."/>
            <person name="Lipzen A."/>
            <person name="Riley R."/>
            <person name="Grigoriev I.V."/>
            <person name="Nagy L.G."/>
        </authorList>
    </citation>
    <scope>NUCLEOTIDE SEQUENCE [LARGE SCALE GENOMIC DNA]</scope>
    <source>
        <strain evidence="2 3">NL-1724</strain>
    </source>
</reference>
<feature type="region of interest" description="Disordered" evidence="1">
    <location>
        <begin position="498"/>
        <end position="545"/>
    </location>
</feature>
<dbReference type="AlphaFoldDB" id="A0A550CPY8"/>
<dbReference type="EMBL" id="VDMD01000003">
    <property type="protein sequence ID" value="TRM66872.1"/>
    <property type="molecule type" value="Genomic_DNA"/>
</dbReference>
<gene>
    <name evidence="2" type="ORF">BD626DRAFT_165666</name>
</gene>
<evidence type="ECO:0000256" key="1">
    <source>
        <dbReference type="SAM" id="MobiDB-lite"/>
    </source>
</evidence>
<evidence type="ECO:0000313" key="3">
    <source>
        <dbReference type="Proteomes" id="UP000320762"/>
    </source>
</evidence>
<keyword evidence="3" id="KW-1185">Reference proteome</keyword>
<feature type="region of interest" description="Disordered" evidence="1">
    <location>
        <begin position="62"/>
        <end position="100"/>
    </location>
</feature>
<dbReference type="Proteomes" id="UP000320762">
    <property type="component" value="Unassembled WGS sequence"/>
</dbReference>
<feature type="region of interest" description="Disordered" evidence="1">
    <location>
        <begin position="206"/>
        <end position="236"/>
    </location>
</feature>